<dbReference type="EMBL" id="AM889138">
    <property type="protein sequence ID" value="CBA08920.1"/>
    <property type="molecule type" value="Genomic_DNA"/>
</dbReference>
<name>C6SLA0_NEIME</name>
<sequence length="42" mass="4876">MRLKPIRKPITHPSRNGAPCAGHYYRPCKTDRRPLIVPAPFY</sequence>
<protein>
    <submittedName>
        <fullName evidence="1">Uncharacterized protein</fullName>
    </submittedName>
</protein>
<organism evidence="1">
    <name type="scientific">Neisseria meningitidis alpha275</name>
    <dbReference type="NCBI Taxonomy" id="295996"/>
    <lineage>
        <taxon>Bacteria</taxon>
        <taxon>Pseudomonadati</taxon>
        <taxon>Pseudomonadota</taxon>
        <taxon>Betaproteobacteria</taxon>
        <taxon>Neisseriales</taxon>
        <taxon>Neisseriaceae</taxon>
        <taxon>Neisseria</taxon>
    </lineage>
</organism>
<gene>
    <name evidence="1" type="ORF">NMW_1723</name>
</gene>
<accession>C6SLA0</accession>
<dbReference type="AlphaFoldDB" id="C6SLA0"/>
<evidence type="ECO:0000313" key="1">
    <source>
        <dbReference type="EMBL" id="CBA08920.1"/>
    </source>
</evidence>
<reference evidence="1" key="1">
    <citation type="journal article" date="2008" name="Proc. Natl. Acad. Sci. U.S.A.">
        <title>Whole-genome comparison of disease and carriage strains provides insights into virulence evolution in Neisseria meningitidis.</title>
        <authorList>
            <person name="Schoen C."/>
            <person name="Blom J."/>
            <person name="Claus H."/>
            <person name="Schramm-Glueck A."/>
            <person name="Brandt P."/>
            <person name="Mueller T."/>
            <person name="Goesmann A."/>
            <person name="Joseph B."/>
            <person name="Konietzny S."/>
            <person name="Kurzai O."/>
            <person name="Schmitt C."/>
            <person name="Friedrich T."/>
            <person name="Linke B."/>
            <person name="Vogel U."/>
            <person name="Frosch M."/>
        </authorList>
    </citation>
    <scope>NUCLEOTIDE SEQUENCE</scope>
    <source>
        <strain evidence="1">Alpha275</strain>
    </source>
</reference>
<proteinExistence type="predicted"/>